<protein>
    <submittedName>
        <fullName evidence="1">Uncharacterized protein</fullName>
    </submittedName>
</protein>
<proteinExistence type="predicted"/>
<organism evidence="1">
    <name type="scientific">Arundo donax</name>
    <name type="common">Giant reed</name>
    <name type="synonym">Donax arundinaceus</name>
    <dbReference type="NCBI Taxonomy" id="35708"/>
    <lineage>
        <taxon>Eukaryota</taxon>
        <taxon>Viridiplantae</taxon>
        <taxon>Streptophyta</taxon>
        <taxon>Embryophyta</taxon>
        <taxon>Tracheophyta</taxon>
        <taxon>Spermatophyta</taxon>
        <taxon>Magnoliopsida</taxon>
        <taxon>Liliopsida</taxon>
        <taxon>Poales</taxon>
        <taxon>Poaceae</taxon>
        <taxon>PACMAD clade</taxon>
        <taxon>Arundinoideae</taxon>
        <taxon>Arundineae</taxon>
        <taxon>Arundo</taxon>
    </lineage>
</organism>
<reference evidence="1" key="2">
    <citation type="journal article" date="2015" name="Data Brief">
        <title>Shoot transcriptome of the giant reed, Arundo donax.</title>
        <authorList>
            <person name="Barrero R.A."/>
            <person name="Guerrero F.D."/>
            <person name="Moolhuijzen P."/>
            <person name="Goolsby J.A."/>
            <person name="Tidwell J."/>
            <person name="Bellgard S.E."/>
            <person name="Bellgard M.I."/>
        </authorList>
    </citation>
    <scope>NUCLEOTIDE SEQUENCE</scope>
    <source>
        <tissue evidence="1">Shoot tissue taken approximately 20 cm above the soil surface</tissue>
    </source>
</reference>
<sequence>MNPYNPSWLMTIIQSQKKAIIHVDICTVHSISMSKRHVCPYQM</sequence>
<reference evidence="1" key="1">
    <citation type="submission" date="2014-09" db="EMBL/GenBank/DDBJ databases">
        <authorList>
            <person name="Magalhaes I.L.F."/>
            <person name="Oliveira U."/>
            <person name="Santos F.R."/>
            <person name="Vidigal T.H.D.A."/>
            <person name="Brescovit A.D."/>
            <person name="Santos A.J."/>
        </authorList>
    </citation>
    <scope>NUCLEOTIDE SEQUENCE</scope>
    <source>
        <tissue evidence="1">Shoot tissue taken approximately 20 cm above the soil surface</tissue>
    </source>
</reference>
<accession>A0A0A9GIT9</accession>
<dbReference type="AlphaFoldDB" id="A0A0A9GIT9"/>
<evidence type="ECO:0000313" key="1">
    <source>
        <dbReference type="EMBL" id="JAE23339.1"/>
    </source>
</evidence>
<dbReference type="EMBL" id="GBRH01174557">
    <property type="protein sequence ID" value="JAE23339.1"/>
    <property type="molecule type" value="Transcribed_RNA"/>
</dbReference>
<name>A0A0A9GIT9_ARUDO</name>